<dbReference type="InterPro" id="IPR046538">
    <property type="entry name" value="DUF6603"/>
</dbReference>
<sequence length="984" mass="104940">MSDDRAPYPRVPLADLTDDDLEKKLNDLKDGTTALDSLVEEKAAPESVVGLKLAGASMKKTKIGKDPDGYVLWGKIQKPLLPEGTSRSFKELTASVVLVVATGLDPGKPTRRECVIVVDAVVNMDLQQLKFSADTSISISLRSGYLLITSTPLNTEKDGALNSINEALSGDAFQGVKKLPYPPKDHPWNPGVRVGGRVDLSDREFALSLGLAPASSGKEGRAAEDAPAEPVAGHSWIVLNGAYLPGVSADKSPLKKATSAAVKITADLTLGRDGLELSILDTGFRVPLPGGDLEAVFGGGGLAFPPVNSVGGKDAAVRLLGAFLYDNEAVRQGYEFKLDGIVMITAPFAALQAAGSYAKFKGNDKAREFESFFVFASAKDFKVPLGPVTWQGLMLGGGMNSYMRFPKVTEVTKSPFLTYLGQEGIEGVNDAAGVLKKLCGTESGDAAWVTPKQGENWAALGGEFSIADLIKGKLLLIGEWGHELDLAVMATGALDFPKKTKTCHAELQVLGQYRQKELWSVAAALSDKSFVWDKAAKLTGGLALTSWTGGEHAGDCVFTIGGYSPNWKVPDHYPDIPRVGASIEKWGLTFRLELYFALLSHAVMLGGSVSIVQDLGFARWWLKGHLDFWDDWAGGNAARVDLGVTVGVSATIPLVFFSIDVSAEIGIDLSMWWVHAGHGGTWSVNLWVFSFGGPWGVPFPKEKDAVSFDQFKQQLPAPLKTTPKKGLQPDAHHTGPPPPADSAGSDPVDKYSTDGFTFETDASGPIGTLKVNGTTWPLAGDATYDLPQMGAAGADMTSVHCLDVYRVVSGSPKPYDIGGGEEGHHWKLEQVETNRSLSLFQPTGAKISPKDPKQVEKYFTGVRVTAPPPASSGPRITVDAGQLESWPVRLLDPPGNNVLPAKRLVGEGPRAESGAARKDIAADLIDPRVSTVRQRLAEELVQLGVGAPQGLDTDLHALAAAVTDMWTDAPWIDRGLGRRVEHAA</sequence>
<dbReference type="Pfam" id="PF20248">
    <property type="entry name" value="DUF6603"/>
    <property type="match status" value="1"/>
</dbReference>
<dbReference type="Proteomes" id="UP000190539">
    <property type="component" value="Unassembled WGS sequence"/>
</dbReference>
<proteinExistence type="predicted"/>
<organism evidence="3 4">
    <name type="scientific">Streptomyces tsukubensis</name>
    <dbReference type="NCBI Taxonomy" id="83656"/>
    <lineage>
        <taxon>Bacteria</taxon>
        <taxon>Bacillati</taxon>
        <taxon>Actinomycetota</taxon>
        <taxon>Actinomycetes</taxon>
        <taxon>Kitasatosporales</taxon>
        <taxon>Streptomycetaceae</taxon>
        <taxon>Streptomyces</taxon>
    </lineage>
</organism>
<dbReference type="OrthoDB" id="535891at2"/>
<reference evidence="3 4" key="1">
    <citation type="submission" date="2017-02" db="EMBL/GenBank/DDBJ databases">
        <title>Draft Genome Sequence of Streptomyces tsukubaensis F601, a Producer of the immunosuppressant tacrolimus FK506.</title>
        <authorList>
            <person name="Zong G."/>
            <person name="Zhong C."/>
            <person name="Fu J."/>
            <person name="Qin R."/>
            <person name="Cao G."/>
        </authorList>
    </citation>
    <scope>NUCLEOTIDE SEQUENCE [LARGE SCALE GENOMIC DNA]</scope>
    <source>
        <strain evidence="3 4">F601</strain>
    </source>
</reference>
<gene>
    <name evidence="3" type="ORF">B1H18_21490</name>
</gene>
<accession>A0A1V4A551</accession>
<comment type="caution">
    <text evidence="3">The sequence shown here is derived from an EMBL/GenBank/DDBJ whole genome shotgun (WGS) entry which is preliminary data.</text>
</comment>
<dbReference type="RefSeq" id="WP_077970067.1">
    <property type="nucleotide sequence ID" value="NZ_CP045178.1"/>
</dbReference>
<evidence type="ECO:0000259" key="2">
    <source>
        <dbReference type="Pfam" id="PF20248"/>
    </source>
</evidence>
<evidence type="ECO:0000256" key="1">
    <source>
        <dbReference type="SAM" id="MobiDB-lite"/>
    </source>
</evidence>
<dbReference type="STRING" id="83656.B1H18_21490"/>
<protein>
    <recommendedName>
        <fullName evidence="2">DUF6603 domain-containing protein</fullName>
    </recommendedName>
</protein>
<evidence type="ECO:0000313" key="3">
    <source>
        <dbReference type="EMBL" id="OON76198.1"/>
    </source>
</evidence>
<dbReference type="EMBL" id="MVFC01000019">
    <property type="protein sequence ID" value="OON76198.1"/>
    <property type="molecule type" value="Genomic_DNA"/>
</dbReference>
<evidence type="ECO:0000313" key="4">
    <source>
        <dbReference type="Proteomes" id="UP000190539"/>
    </source>
</evidence>
<keyword evidence="4" id="KW-1185">Reference proteome</keyword>
<name>A0A1V4A551_9ACTN</name>
<feature type="region of interest" description="Disordered" evidence="1">
    <location>
        <begin position="719"/>
        <end position="759"/>
    </location>
</feature>
<dbReference type="AlphaFoldDB" id="A0A1V4A551"/>
<feature type="domain" description="DUF6603" evidence="2">
    <location>
        <begin position="262"/>
        <end position="734"/>
    </location>
</feature>